<evidence type="ECO:0000256" key="1">
    <source>
        <dbReference type="PROSITE-ProRule" id="PRU00024"/>
    </source>
</evidence>
<keyword evidence="1" id="KW-0862">Zinc</keyword>
<keyword evidence="1" id="KW-0479">Metal-binding</keyword>
<dbReference type="PROSITE" id="PS50119">
    <property type="entry name" value="ZF_BBOX"/>
    <property type="match status" value="1"/>
</dbReference>
<evidence type="ECO:0000313" key="4">
    <source>
        <dbReference type="EMBL" id="CAG2246759.1"/>
    </source>
</evidence>
<feature type="domain" description="B box-type" evidence="3">
    <location>
        <begin position="6"/>
        <end position="53"/>
    </location>
</feature>
<reference evidence="4" key="1">
    <citation type="submission" date="2021-03" db="EMBL/GenBank/DDBJ databases">
        <authorList>
            <person name="Bekaert M."/>
        </authorList>
    </citation>
    <scope>NUCLEOTIDE SEQUENCE</scope>
</reference>
<evidence type="ECO:0000259" key="3">
    <source>
        <dbReference type="PROSITE" id="PS50119"/>
    </source>
</evidence>
<dbReference type="AlphaFoldDB" id="A0A8S3UVK1"/>
<protein>
    <recommendedName>
        <fullName evidence="3">B box-type domain-containing protein</fullName>
    </recommendedName>
</protein>
<name>A0A8S3UVK1_MYTED</name>
<sequence length="180" mass="21010">MATSSQSCGVCDVRHINKPSIVWCTKCDEGLCTECQKHHGVSKASRRHEVIPIVEYQKLPTDVRKITHKCIVESHTECRDIVNLDDVIDNAKTSYALSEIEETLVEVAENLQKVRQHLQDNRSNLKEKRMEIEKEIKNTRIKINNHLDKLQENLMKHLYEVEEKENSKICQLVSEKYFEH</sequence>
<dbReference type="InterPro" id="IPR000315">
    <property type="entry name" value="Znf_B-box"/>
</dbReference>
<dbReference type="Proteomes" id="UP000683360">
    <property type="component" value="Unassembled WGS sequence"/>
</dbReference>
<evidence type="ECO:0000313" key="5">
    <source>
        <dbReference type="Proteomes" id="UP000683360"/>
    </source>
</evidence>
<keyword evidence="5" id="KW-1185">Reference proteome</keyword>
<dbReference type="OrthoDB" id="6094186at2759"/>
<gene>
    <name evidence="4" type="ORF">MEDL_58666</name>
</gene>
<keyword evidence="1" id="KW-0863">Zinc-finger</keyword>
<organism evidence="4 5">
    <name type="scientific">Mytilus edulis</name>
    <name type="common">Blue mussel</name>
    <dbReference type="NCBI Taxonomy" id="6550"/>
    <lineage>
        <taxon>Eukaryota</taxon>
        <taxon>Metazoa</taxon>
        <taxon>Spiralia</taxon>
        <taxon>Lophotrochozoa</taxon>
        <taxon>Mollusca</taxon>
        <taxon>Bivalvia</taxon>
        <taxon>Autobranchia</taxon>
        <taxon>Pteriomorphia</taxon>
        <taxon>Mytilida</taxon>
        <taxon>Mytiloidea</taxon>
        <taxon>Mytilidae</taxon>
        <taxon>Mytilinae</taxon>
        <taxon>Mytilus</taxon>
    </lineage>
</organism>
<accession>A0A8S3UVK1</accession>
<dbReference type="EMBL" id="CAJPWZ010002881">
    <property type="protein sequence ID" value="CAG2246759.1"/>
    <property type="molecule type" value="Genomic_DNA"/>
</dbReference>
<comment type="caution">
    <text evidence="4">The sequence shown here is derived from an EMBL/GenBank/DDBJ whole genome shotgun (WGS) entry which is preliminary data.</text>
</comment>
<feature type="coiled-coil region" evidence="2">
    <location>
        <begin position="97"/>
        <end position="167"/>
    </location>
</feature>
<proteinExistence type="predicted"/>
<dbReference type="Pfam" id="PF22586">
    <property type="entry name" value="ANCHR-like_BBOX"/>
    <property type="match status" value="1"/>
</dbReference>
<dbReference type="GO" id="GO:0008270">
    <property type="term" value="F:zinc ion binding"/>
    <property type="evidence" value="ECO:0007669"/>
    <property type="project" value="UniProtKB-KW"/>
</dbReference>
<evidence type="ECO:0000256" key="2">
    <source>
        <dbReference type="SAM" id="Coils"/>
    </source>
</evidence>
<keyword evidence="2" id="KW-0175">Coiled coil</keyword>
<dbReference type="CDD" id="cd19757">
    <property type="entry name" value="Bbox1"/>
    <property type="match status" value="1"/>
</dbReference>